<reference evidence="3" key="4">
    <citation type="submission" date="2025-09" db="UniProtKB">
        <authorList>
            <consortium name="Ensembl"/>
        </authorList>
    </citation>
    <scope>IDENTIFICATION</scope>
    <source>
        <strain evidence="3">17573</strain>
    </source>
</reference>
<dbReference type="SMR" id="A0A5F8A1Q3"/>
<dbReference type="InterPro" id="IPR051320">
    <property type="entry name" value="Viral_Replic_Matur_Polypro"/>
</dbReference>
<reference evidence="3" key="3">
    <citation type="submission" date="2025-08" db="UniProtKB">
        <authorList>
            <consortium name="Ensembl"/>
        </authorList>
    </citation>
    <scope>IDENTIFICATION</scope>
    <source>
        <strain evidence="3">17573</strain>
    </source>
</reference>
<organism evidence="3 4">
    <name type="scientific">Macaca mulatta</name>
    <name type="common">Rhesus macaque</name>
    <dbReference type="NCBI Taxonomy" id="9544"/>
    <lineage>
        <taxon>Eukaryota</taxon>
        <taxon>Metazoa</taxon>
        <taxon>Chordata</taxon>
        <taxon>Craniata</taxon>
        <taxon>Vertebrata</taxon>
        <taxon>Euteleostomi</taxon>
        <taxon>Mammalia</taxon>
        <taxon>Eutheria</taxon>
        <taxon>Euarchontoglires</taxon>
        <taxon>Primates</taxon>
        <taxon>Haplorrhini</taxon>
        <taxon>Catarrhini</taxon>
        <taxon>Cercopithecidae</taxon>
        <taxon>Cercopithecinae</taxon>
        <taxon>Macaca</taxon>
    </lineage>
</organism>
<dbReference type="OMA" id="APEWSEW"/>
<dbReference type="Pfam" id="PF00077">
    <property type="entry name" value="RVP"/>
    <property type="match status" value="1"/>
</dbReference>
<dbReference type="InterPro" id="IPR043128">
    <property type="entry name" value="Rev_trsase/Diguanyl_cyclase"/>
</dbReference>
<feature type="domain" description="Peptidase A2" evidence="2">
    <location>
        <begin position="11"/>
        <end position="82"/>
    </location>
</feature>
<reference evidence="4" key="1">
    <citation type="journal article" date="2007" name="Science">
        <title>Evolutionary and biomedical insights from the rhesus macaque genome.</title>
        <authorList>
            <person name="Gibbs R.A."/>
            <person name="Rogers J."/>
            <person name="Katze M.G."/>
            <person name="Bumgarner R."/>
            <person name="Weinstock G.M."/>
            <person name="Mardis E.R."/>
            <person name="Remington K.A."/>
            <person name="Strausberg R.L."/>
            <person name="Venter J.C."/>
            <person name="Wilson R.K."/>
            <person name="Batzer M.A."/>
            <person name="Bustamante C.D."/>
            <person name="Eichler E.E."/>
            <person name="Hahn M.W."/>
            <person name="Hardison R.C."/>
            <person name="Makova K.D."/>
            <person name="Miller W."/>
            <person name="Milosavljevic A."/>
            <person name="Palermo R.E."/>
            <person name="Siepel A."/>
            <person name="Sikela J.M."/>
            <person name="Attaway T."/>
            <person name="Bell S."/>
            <person name="Bernard K.E."/>
            <person name="Buhay C.J."/>
            <person name="Chandrabose M.N."/>
            <person name="Dao M."/>
            <person name="Davis C."/>
            <person name="Delehaunty K.D."/>
            <person name="Ding Y."/>
            <person name="Dinh H.H."/>
            <person name="Dugan-Rocha S."/>
            <person name="Fulton L.A."/>
            <person name="Gabisi R.A."/>
            <person name="Garner T.T."/>
            <person name="Godfrey J."/>
            <person name="Hawes A.C."/>
            <person name="Hernandez J."/>
            <person name="Hines S."/>
            <person name="Holder M."/>
            <person name="Hume J."/>
            <person name="Jhangiani S.N."/>
            <person name="Joshi V."/>
            <person name="Khan Z.M."/>
            <person name="Kirkness E.F."/>
            <person name="Cree A."/>
            <person name="Fowler R.G."/>
            <person name="Lee S."/>
            <person name="Lewis L.R."/>
            <person name="Li Z."/>
            <person name="Liu Y.-S."/>
            <person name="Moore S.M."/>
            <person name="Muzny D."/>
            <person name="Nazareth L.V."/>
            <person name="Ngo D.N."/>
            <person name="Okwuonu G.O."/>
            <person name="Pai G."/>
            <person name="Parker D."/>
            <person name="Paul H.A."/>
            <person name="Pfannkoch C."/>
            <person name="Pohl C.S."/>
            <person name="Rogers Y.-H.C."/>
            <person name="Ruiz S.J."/>
            <person name="Sabo A."/>
            <person name="Santibanez J."/>
            <person name="Schneider B.W."/>
            <person name="Smith S.M."/>
            <person name="Sodergren E."/>
            <person name="Svatek A.F."/>
            <person name="Utterback T.R."/>
            <person name="Vattathil S."/>
            <person name="Warren W."/>
            <person name="White C.S."/>
            <person name="Chinwalla A.T."/>
            <person name="Feng Y."/>
            <person name="Halpern A.L."/>
            <person name="Hillier L.W."/>
            <person name="Huang X."/>
            <person name="Minx P."/>
            <person name="Nelson J.O."/>
            <person name="Pepin K.H."/>
            <person name="Qin X."/>
            <person name="Sutton G.G."/>
            <person name="Venter E."/>
            <person name="Walenz B.P."/>
            <person name="Wallis J.W."/>
            <person name="Worley K.C."/>
            <person name="Yang S.-P."/>
            <person name="Jones S.M."/>
            <person name="Marra M.A."/>
            <person name="Rocchi M."/>
            <person name="Schein J.E."/>
            <person name="Baertsch R."/>
            <person name="Clarke L."/>
            <person name="Csuros M."/>
            <person name="Glasscock J."/>
            <person name="Harris R.A."/>
            <person name="Havlak P."/>
            <person name="Jackson A.R."/>
            <person name="Jiang H."/>
            <person name="Liu Y."/>
            <person name="Messina D.N."/>
            <person name="Shen Y."/>
            <person name="Song H.X.-Z."/>
            <person name="Wylie T."/>
            <person name="Zhang L."/>
            <person name="Birney E."/>
            <person name="Han K."/>
            <person name="Konkel M.K."/>
            <person name="Lee J."/>
            <person name="Smit A.F.A."/>
            <person name="Ullmer B."/>
            <person name="Wang H."/>
            <person name="Xing J."/>
            <person name="Burhans R."/>
            <person name="Cheng Z."/>
            <person name="Karro J.E."/>
            <person name="Ma J."/>
            <person name="Raney B."/>
            <person name="She X."/>
            <person name="Cox M.J."/>
            <person name="Demuth J.P."/>
            <person name="Dumas L.J."/>
            <person name="Han S.-G."/>
            <person name="Hopkins J."/>
            <person name="Karimpour-Fard A."/>
            <person name="Kim Y.H."/>
            <person name="Pollack J.R."/>
            <person name="Vinar T."/>
            <person name="Addo-Quaye C."/>
            <person name="Degenhardt J."/>
            <person name="Denby A."/>
            <person name="Hubisz M.J."/>
            <person name="Indap A."/>
            <person name="Kosiol C."/>
            <person name="Lahn B.T."/>
            <person name="Lawson H.A."/>
            <person name="Marklein A."/>
            <person name="Nielsen R."/>
            <person name="Vallender E.J."/>
            <person name="Clark A.G."/>
            <person name="Ferguson B."/>
            <person name="Hernandez R.D."/>
            <person name="Hirani K."/>
            <person name="Kehrer-Sawatzki H."/>
            <person name="Kolb J."/>
            <person name="Patil S."/>
            <person name="Pu L.-L."/>
            <person name="Ren Y."/>
            <person name="Smith D.G."/>
            <person name="Wheeler D.A."/>
            <person name="Schenck I."/>
            <person name="Ball E.V."/>
            <person name="Chen R."/>
            <person name="Cooper D.N."/>
            <person name="Giardine B."/>
            <person name="Hsu F."/>
            <person name="Kent W.J."/>
            <person name="Lesk A."/>
            <person name="Nelson D.L."/>
            <person name="O'brien W.E."/>
            <person name="Pruefer K."/>
            <person name="Stenson P.D."/>
            <person name="Wallace J.C."/>
            <person name="Ke H."/>
            <person name="Liu X.-M."/>
            <person name="Wang P."/>
            <person name="Xiang A.P."/>
            <person name="Yang F."/>
            <person name="Barber G.P."/>
            <person name="Haussler D."/>
            <person name="Karolchik D."/>
            <person name="Kern A.D."/>
            <person name="Kuhn R.M."/>
            <person name="Smith K.E."/>
            <person name="Zwieg A.S."/>
        </authorList>
    </citation>
    <scope>NUCLEOTIDE SEQUENCE [LARGE SCALE GENOMIC DNA]</scope>
    <source>
        <strain evidence="4">17573</strain>
    </source>
</reference>
<dbReference type="Proteomes" id="UP000006718">
    <property type="component" value="Chromosome 1"/>
</dbReference>
<accession>A0A5F8A1Q3</accession>
<dbReference type="GeneTree" id="ENSGT00940000163417"/>
<dbReference type="InterPro" id="IPR021109">
    <property type="entry name" value="Peptidase_aspartic_dom_sf"/>
</dbReference>
<dbReference type="Gene3D" id="3.30.70.270">
    <property type="match status" value="1"/>
</dbReference>
<dbReference type="Gene3D" id="2.40.70.10">
    <property type="entry name" value="Acid Proteases"/>
    <property type="match status" value="1"/>
</dbReference>
<dbReference type="SUPFAM" id="SSF50630">
    <property type="entry name" value="Acid proteases"/>
    <property type="match status" value="1"/>
</dbReference>
<dbReference type="GO" id="GO:0006508">
    <property type="term" value="P:proteolysis"/>
    <property type="evidence" value="ECO:0007669"/>
    <property type="project" value="InterPro"/>
</dbReference>
<dbReference type="InterPro" id="IPR001969">
    <property type="entry name" value="Aspartic_peptidase_AS"/>
</dbReference>
<evidence type="ECO:0000256" key="1">
    <source>
        <dbReference type="ARBA" id="ARBA00022801"/>
    </source>
</evidence>
<evidence type="ECO:0000313" key="3">
    <source>
        <dbReference type="Ensembl" id="ENSMMUP00000071847.1"/>
    </source>
</evidence>
<dbReference type="Ensembl" id="ENSMMUT00000099013.1">
    <property type="protein sequence ID" value="ENSMMUP00000071847.1"/>
    <property type="gene ID" value="ENSMMUG00000057626.1"/>
</dbReference>
<name>A0A5F8A1Q3_MACMU</name>
<evidence type="ECO:0000313" key="4">
    <source>
        <dbReference type="Proteomes" id="UP000006718"/>
    </source>
</evidence>
<dbReference type="AlphaFoldDB" id="A0A5F8A1Q3"/>
<dbReference type="SUPFAM" id="SSF56672">
    <property type="entry name" value="DNA/RNA polymerases"/>
    <property type="match status" value="1"/>
</dbReference>
<sequence>MVRMTVGDKDTKFLFDTGAEHSVVTTRVSPLSKKTLDIIGATGVSTKQSFFLPQTCSMGRHEVIHQFLYLSDCLLPLLGRDLLSKLRATICFAKQGSLQRKLPGTGVIMALMVPREEESRLFLTETGKEIVPALAQRWPKVWAEDNPPRLAANQAPVLIEVKPGAQPVSQKQYPVPREALEGIQVHFKHLRTFGITVPCQSPWNIPLLPVPKPGTKDYRPVQDLCFVNQTTVTLHPTVPNLYTLLGLLLAEDRQFTCLDLKDTFFS</sequence>
<dbReference type="InParanoid" id="A0A5F8A1Q3"/>
<protein>
    <recommendedName>
        <fullName evidence="2">Peptidase A2 domain-containing protein</fullName>
    </recommendedName>
</protein>
<dbReference type="PANTHER" id="PTHR33064:SF38">
    <property type="entry name" value="LRRGT00076-LIKE"/>
    <property type="match status" value="1"/>
</dbReference>
<dbReference type="PROSITE" id="PS50175">
    <property type="entry name" value="ASP_PROT_RETROV"/>
    <property type="match status" value="1"/>
</dbReference>
<reference evidence="3" key="2">
    <citation type="submission" date="2019-01" db="EMBL/GenBank/DDBJ databases">
        <authorList>
            <person name="Graves T."/>
            <person name="Eichler E.E."/>
            <person name="Wilson R.K."/>
        </authorList>
    </citation>
    <scope>NUCLEOTIDE SEQUENCE [LARGE SCALE GENOMIC DNA]</scope>
    <source>
        <strain evidence="3">17573</strain>
    </source>
</reference>
<dbReference type="InterPro" id="IPR018061">
    <property type="entry name" value="Retropepsins"/>
</dbReference>
<evidence type="ECO:0000259" key="2">
    <source>
        <dbReference type="PROSITE" id="PS50175"/>
    </source>
</evidence>
<dbReference type="Gene3D" id="3.10.10.10">
    <property type="entry name" value="HIV Type 1 Reverse Transcriptase, subunit A, domain 1"/>
    <property type="match status" value="1"/>
</dbReference>
<dbReference type="PROSITE" id="PS00141">
    <property type="entry name" value="ASP_PROTEASE"/>
    <property type="match status" value="1"/>
</dbReference>
<dbReference type="GO" id="GO:0004190">
    <property type="term" value="F:aspartic-type endopeptidase activity"/>
    <property type="evidence" value="ECO:0007669"/>
    <property type="project" value="InterPro"/>
</dbReference>
<dbReference type="PANTHER" id="PTHR33064">
    <property type="entry name" value="POL PROTEIN"/>
    <property type="match status" value="1"/>
</dbReference>
<proteinExistence type="predicted"/>
<dbReference type="VEuPathDB" id="HostDB:ENSMMUG00000057626"/>
<dbReference type="InterPro" id="IPR043502">
    <property type="entry name" value="DNA/RNA_pol_sf"/>
</dbReference>
<keyword evidence="1" id="KW-0378">Hydrolase</keyword>
<dbReference type="InterPro" id="IPR001995">
    <property type="entry name" value="Peptidase_A2_cat"/>
</dbReference>
<keyword evidence="4" id="KW-1185">Reference proteome</keyword>